<comment type="caution">
    <text evidence="2">The sequence shown here is derived from an EMBL/GenBank/DDBJ whole genome shotgun (WGS) entry which is preliminary data.</text>
</comment>
<keyword evidence="3" id="KW-1185">Reference proteome</keyword>
<reference evidence="2 3" key="1">
    <citation type="journal article" date="2021" name="Elife">
        <title>Chloroplast acquisition without the gene transfer in kleptoplastic sea slugs, Plakobranchus ocellatus.</title>
        <authorList>
            <person name="Maeda T."/>
            <person name="Takahashi S."/>
            <person name="Yoshida T."/>
            <person name="Shimamura S."/>
            <person name="Takaki Y."/>
            <person name="Nagai Y."/>
            <person name="Toyoda A."/>
            <person name="Suzuki Y."/>
            <person name="Arimoto A."/>
            <person name="Ishii H."/>
            <person name="Satoh N."/>
            <person name="Nishiyama T."/>
            <person name="Hasebe M."/>
            <person name="Maruyama T."/>
            <person name="Minagawa J."/>
            <person name="Obokata J."/>
            <person name="Shigenobu S."/>
        </authorList>
    </citation>
    <scope>NUCLEOTIDE SEQUENCE [LARGE SCALE GENOMIC DNA]</scope>
</reference>
<evidence type="ECO:0000313" key="2">
    <source>
        <dbReference type="EMBL" id="GFN76114.1"/>
    </source>
</evidence>
<sequence length="87" mass="9644">MLKVLLLLENQRNTLDDHISSAENHTSRKSKGFVMNQPKHKPRKLISGDERGDNVAVPVQLLIVGEAILEISLVSQLTDEKTQANTA</sequence>
<gene>
    <name evidence="2" type="ORF">PoB_000262000</name>
</gene>
<protein>
    <submittedName>
        <fullName evidence="2">Uncharacterized protein</fullName>
    </submittedName>
</protein>
<proteinExistence type="predicted"/>
<organism evidence="2 3">
    <name type="scientific">Plakobranchus ocellatus</name>
    <dbReference type="NCBI Taxonomy" id="259542"/>
    <lineage>
        <taxon>Eukaryota</taxon>
        <taxon>Metazoa</taxon>
        <taxon>Spiralia</taxon>
        <taxon>Lophotrochozoa</taxon>
        <taxon>Mollusca</taxon>
        <taxon>Gastropoda</taxon>
        <taxon>Heterobranchia</taxon>
        <taxon>Euthyneura</taxon>
        <taxon>Panpulmonata</taxon>
        <taxon>Sacoglossa</taxon>
        <taxon>Placobranchoidea</taxon>
        <taxon>Plakobranchidae</taxon>
        <taxon>Plakobranchus</taxon>
    </lineage>
</organism>
<evidence type="ECO:0000256" key="1">
    <source>
        <dbReference type="SAM" id="MobiDB-lite"/>
    </source>
</evidence>
<evidence type="ECO:0000313" key="3">
    <source>
        <dbReference type="Proteomes" id="UP000735302"/>
    </source>
</evidence>
<dbReference type="Proteomes" id="UP000735302">
    <property type="component" value="Unassembled WGS sequence"/>
</dbReference>
<name>A0AAV3XZ57_9GAST</name>
<dbReference type="EMBL" id="BLXT01000361">
    <property type="protein sequence ID" value="GFN76114.1"/>
    <property type="molecule type" value="Genomic_DNA"/>
</dbReference>
<dbReference type="AlphaFoldDB" id="A0AAV3XZ57"/>
<accession>A0AAV3XZ57</accession>
<feature type="region of interest" description="Disordered" evidence="1">
    <location>
        <begin position="18"/>
        <end position="50"/>
    </location>
</feature>